<keyword evidence="1" id="KW-0812">Transmembrane</keyword>
<dbReference type="OrthoDB" id="2747330at2759"/>
<dbReference type="ExpressionAtlas" id="M1C543">
    <property type="expression patterns" value="baseline"/>
</dbReference>
<feature type="transmembrane region" description="Helical" evidence="1">
    <location>
        <begin position="76"/>
        <end position="95"/>
    </location>
</feature>
<keyword evidence="2" id="KW-0732">Signal</keyword>
<reference evidence="4" key="1">
    <citation type="journal article" date="2011" name="Nature">
        <title>Genome sequence and analysis of the tuber crop potato.</title>
        <authorList>
            <consortium name="The Potato Genome Sequencing Consortium"/>
        </authorList>
    </citation>
    <scope>NUCLEOTIDE SEQUENCE [LARGE SCALE GENOMIC DNA]</scope>
    <source>
        <strain evidence="4">cv. DM1-3 516 R44</strain>
    </source>
</reference>
<keyword evidence="4" id="KW-1185">Reference proteome</keyword>
<dbReference type="HOGENOM" id="CLU_2296688_0_0_1"/>
<proteinExistence type="predicted"/>
<dbReference type="AlphaFoldDB" id="M1C543"/>
<feature type="chain" id="PRO_5004013934" evidence="2">
    <location>
        <begin position="25"/>
        <end position="101"/>
    </location>
</feature>
<keyword evidence="1" id="KW-0472">Membrane</keyword>
<evidence type="ECO:0000313" key="4">
    <source>
        <dbReference type="Proteomes" id="UP000011115"/>
    </source>
</evidence>
<evidence type="ECO:0000256" key="2">
    <source>
        <dbReference type="SAM" id="SignalP"/>
    </source>
</evidence>
<evidence type="ECO:0000313" key="3">
    <source>
        <dbReference type="EnsemblPlants" id="PGSC0003DMT400060026"/>
    </source>
</evidence>
<organism evidence="3 4">
    <name type="scientific">Solanum tuberosum</name>
    <name type="common">Potato</name>
    <dbReference type="NCBI Taxonomy" id="4113"/>
    <lineage>
        <taxon>Eukaryota</taxon>
        <taxon>Viridiplantae</taxon>
        <taxon>Streptophyta</taxon>
        <taxon>Embryophyta</taxon>
        <taxon>Tracheophyta</taxon>
        <taxon>Spermatophyta</taxon>
        <taxon>Magnoliopsida</taxon>
        <taxon>eudicotyledons</taxon>
        <taxon>Gunneridae</taxon>
        <taxon>Pentapetalae</taxon>
        <taxon>asterids</taxon>
        <taxon>lamiids</taxon>
        <taxon>Solanales</taxon>
        <taxon>Solanaceae</taxon>
        <taxon>Solanoideae</taxon>
        <taxon>Solaneae</taxon>
        <taxon>Solanum</taxon>
    </lineage>
</organism>
<gene>
    <name evidence="3" type="primary">LOC102593775</name>
</gene>
<name>M1C543_SOLTU</name>
<feature type="signal peptide" evidence="2">
    <location>
        <begin position="1"/>
        <end position="24"/>
    </location>
</feature>
<reference evidence="3" key="2">
    <citation type="submission" date="2015-06" db="UniProtKB">
        <authorList>
            <consortium name="EnsemblPlants"/>
        </authorList>
    </citation>
    <scope>IDENTIFICATION</scope>
    <source>
        <strain evidence="3">DM1-3 516 R44</strain>
    </source>
</reference>
<evidence type="ECO:0000256" key="1">
    <source>
        <dbReference type="SAM" id="Phobius"/>
    </source>
</evidence>
<accession>M1C543</accession>
<dbReference type="Proteomes" id="UP000011115">
    <property type="component" value="Unassembled WGS sequence"/>
</dbReference>
<dbReference type="EnsemblPlants" id="PGSC0003DMT400060026">
    <property type="protein sequence ID" value="PGSC0003DMT400060026"/>
    <property type="gene ID" value="PGSC0003DMG400023357"/>
</dbReference>
<keyword evidence="1" id="KW-1133">Transmembrane helix</keyword>
<dbReference type="Gramene" id="PGSC0003DMT400060026">
    <property type="protein sequence ID" value="PGSC0003DMT400060026"/>
    <property type="gene ID" value="PGSC0003DMG400023357"/>
</dbReference>
<sequence length="101" mass="11198">MGDLRNGCLILLLILMGFGVDVKGENLVFNVKHKYGGRNGNGSILNDLKAHDNRRHSRMLTVIDFKLGGNGLPTDAALVPFLCLFSCFFGFELWIQVLAEM</sequence>
<protein>
    <submittedName>
        <fullName evidence="3">Aspartic proteinase Asp1</fullName>
    </submittedName>
</protein>